<evidence type="ECO:0000256" key="5">
    <source>
        <dbReference type="PROSITE-ProRule" id="PRU01240"/>
    </source>
</evidence>
<organism evidence="10 11">
    <name type="scientific">Tumebacillus lacus</name>
    <dbReference type="NCBI Taxonomy" id="2995335"/>
    <lineage>
        <taxon>Bacteria</taxon>
        <taxon>Bacillati</taxon>
        <taxon>Bacillota</taxon>
        <taxon>Bacilli</taxon>
        <taxon>Bacillales</taxon>
        <taxon>Alicyclobacillaceae</taxon>
        <taxon>Tumebacillus</taxon>
    </lineage>
</organism>
<evidence type="ECO:0000259" key="9">
    <source>
        <dbReference type="Pfam" id="PF22148"/>
    </source>
</evidence>
<dbReference type="InterPro" id="IPR023827">
    <property type="entry name" value="Peptidase_S8_Asp-AS"/>
</dbReference>
<dbReference type="InterPro" id="IPR023828">
    <property type="entry name" value="Peptidase_S8_Ser-AS"/>
</dbReference>
<dbReference type="RefSeq" id="WP_267152489.1">
    <property type="nucleotide sequence ID" value="NZ_JAPMLT010000009.1"/>
</dbReference>
<comment type="similarity">
    <text evidence="1 5 6">Belongs to the peptidase S8 family.</text>
</comment>
<evidence type="ECO:0000256" key="6">
    <source>
        <dbReference type="RuleBase" id="RU003355"/>
    </source>
</evidence>
<reference evidence="10 11" key="1">
    <citation type="submission" date="2022-11" db="EMBL/GenBank/DDBJ databases">
        <title>Study of microbial diversity in lake waters.</title>
        <authorList>
            <person name="Zhang J."/>
        </authorList>
    </citation>
    <scope>NUCLEOTIDE SEQUENCE [LARGE SCALE GENOMIC DNA]</scope>
    <source>
        <strain evidence="10 11">DT12</strain>
    </source>
</reference>
<dbReference type="SUPFAM" id="SSF52743">
    <property type="entry name" value="Subtilisin-like"/>
    <property type="match status" value="1"/>
</dbReference>
<comment type="caution">
    <text evidence="10">The sequence shown here is derived from an EMBL/GenBank/DDBJ whole genome shotgun (WGS) entry which is preliminary data.</text>
</comment>
<evidence type="ECO:0000256" key="7">
    <source>
        <dbReference type="SAM" id="SignalP"/>
    </source>
</evidence>
<feature type="domain" description="Fervidolysin-like N-terminal prodomain" evidence="9">
    <location>
        <begin position="33"/>
        <end position="108"/>
    </location>
</feature>
<dbReference type="InterPro" id="IPR050131">
    <property type="entry name" value="Peptidase_S8_subtilisin-like"/>
</dbReference>
<feature type="chain" id="PRO_5045053240" evidence="7">
    <location>
        <begin position="26"/>
        <end position="397"/>
    </location>
</feature>
<dbReference type="PROSITE" id="PS00138">
    <property type="entry name" value="SUBTILASE_SER"/>
    <property type="match status" value="1"/>
</dbReference>
<evidence type="ECO:0000256" key="1">
    <source>
        <dbReference type="ARBA" id="ARBA00011073"/>
    </source>
</evidence>
<keyword evidence="7" id="KW-0732">Signal</keyword>
<proteinExistence type="inferred from homology"/>
<feature type="active site" description="Charge relay system" evidence="5">
    <location>
        <position position="186"/>
    </location>
</feature>
<name>A0ABT3X2V2_9BACL</name>
<dbReference type="PRINTS" id="PR00723">
    <property type="entry name" value="SUBTILISIN"/>
</dbReference>
<evidence type="ECO:0000256" key="3">
    <source>
        <dbReference type="ARBA" id="ARBA00022801"/>
    </source>
</evidence>
<dbReference type="EMBL" id="JAPMLT010000009">
    <property type="protein sequence ID" value="MCX7571246.1"/>
    <property type="molecule type" value="Genomic_DNA"/>
</dbReference>
<keyword evidence="3 5" id="KW-0378">Hydrolase</keyword>
<protein>
    <submittedName>
        <fullName evidence="10">S8 family serine peptidase</fullName>
    </submittedName>
</protein>
<keyword evidence="4 5" id="KW-0720">Serine protease</keyword>
<feature type="domain" description="Peptidase S8/S53" evidence="8">
    <location>
        <begin position="148"/>
        <end position="374"/>
    </location>
</feature>
<evidence type="ECO:0000256" key="2">
    <source>
        <dbReference type="ARBA" id="ARBA00022670"/>
    </source>
</evidence>
<keyword evidence="2 5" id="KW-0645">Protease</keyword>
<dbReference type="PANTHER" id="PTHR43806">
    <property type="entry name" value="PEPTIDASE S8"/>
    <property type="match status" value="1"/>
</dbReference>
<dbReference type="InterPro" id="IPR015500">
    <property type="entry name" value="Peptidase_S8_subtilisin-rel"/>
</dbReference>
<dbReference type="InterPro" id="IPR000209">
    <property type="entry name" value="Peptidase_S8/S53_dom"/>
</dbReference>
<dbReference type="PROSITE" id="PS51892">
    <property type="entry name" value="SUBTILASE"/>
    <property type="match status" value="1"/>
</dbReference>
<dbReference type="InterPro" id="IPR054399">
    <property type="entry name" value="Fervidolysin-like_N_prodom"/>
</dbReference>
<dbReference type="InterPro" id="IPR036852">
    <property type="entry name" value="Peptidase_S8/S53_dom_sf"/>
</dbReference>
<evidence type="ECO:0000313" key="11">
    <source>
        <dbReference type="Proteomes" id="UP001208017"/>
    </source>
</evidence>
<dbReference type="Gene3D" id="3.40.50.200">
    <property type="entry name" value="Peptidase S8/S53 domain"/>
    <property type="match status" value="1"/>
</dbReference>
<feature type="signal peptide" evidence="7">
    <location>
        <begin position="1"/>
        <end position="25"/>
    </location>
</feature>
<dbReference type="PROSITE" id="PS00136">
    <property type="entry name" value="SUBTILASE_ASP"/>
    <property type="match status" value="1"/>
</dbReference>
<accession>A0ABT3X2V2</accession>
<evidence type="ECO:0000313" key="10">
    <source>
        <dbReference type="EMBL" id="MCX7571246.1"/>
    </source>
</evidence>
<evidence type="ECO:0000259" key="8">
    <source>
        <dbReference type="Pfam" id="PF00082"/>
    </source>
</evidence>
<feature type="active site" description="Charge relay system" evidence="5">
    <location>
        <position position="340"/>
    </location>
</feature>
<dbReference type="Proteomes" id="UP001208017">
    <property type="component" value="Unassembled WGS sequence"/>
</dbReference>
<dbReference type="PANTHER" id="PTHR43806:SF11">
    <property type="entry name" value="CEREVISIN-RELATED"/>
    <property type="match status" value="1"/>
</dbReference>
<sequence length="397" mass="41208">MNKKFIGTLAAAALLVSLAPVGASAATVEAPAVTKEVKKDKVSKHAEDRVLVKFKAGKDAKAASEKHGAKLDKDLGNEWKLVNVPNGKKAADFMDTLLADADVENVELDYVRTLTATPNDPSYGSQWHHTNIQANLAWDITTGSTTRVVAIIDTGVDFSHSDIASKLVGGYDYVNNDSVADDDHGHGTHCAGITAAVTNNSYAVAGVDWNAKIMPIKVLNAQGSGYDSAIISGINYAKNNGAHVLSMSLGGGAYSQASQDAITSAWNAGKIIVAAAGNSNTSAKSYPAAYANVVAVASTTSTNTRSSFSNYGTWVDIAAPGSNILSLQNNGTTTTMSGTSMATPVVAGVMSLAWSKNTAYSNSTVVNRVLSTADAISGTGTYWLNGKVNAYKAVNGF</sequence>
<dbReference type="Pfam" id="PF22148">
    <property type="entry name" value="Fervidolysin_NPro-like"/>
    <property type="match status" value="1"/>
</dbReference>
<keyword evidence="11" id="KW-1185">Reference proteome</keyword>
<gene>
    <name evidence="10" type="ORF">OS242_14940</name>
</gene>
<evidence type="ECO:0000256" key="4">
    <source>
        <dbReference type="ARBA" id="ARBA00022825"/>
    </source>
</evidence>
<feature type="active site" description="Charge relay system" evidence="5">
    <location>
        <position position="153"/>
    </location>
</feature>
<dbReference type="Pfam" id="PF00082">
    <property type="entry name" value="Peptidase_S8"/>
    <property type="match status" value="1"/>
</dbReference>